<evidence type="ECO:0000256" key="11">
    <source>
        <dbReference type="ARBA" id="ARBA00074505"/>
    </source>
</evidence>
<sequence length="784" mass="88793">MSPDSLVAHFREPGCLEIGYTCDDTFDKGHADYEVCCGCCHTQNSGKVVAIVSLLLSFVALGWAVYFKSTFLTAVAGVYIVSALSLIIAVFLERHALILPYIGVSILRELFEVYLIIKMSTGLTHIIEVKDYLSGLMLLMLLFVMLLIAIHASISLWIIWTIYIHYCYLRDRPLNFSWSGEQKKSLGYRFVEHFRRSDSDTLSVRSIHWEMSSLALRLLVLTAASAVLVVAGPYNISAELGDIEVSVNWNADWSSQEVEFSVQWSKTDFHWILVGFSDHGFWPNSDFCLIERYNIIDGWIDQNLKMHRDISQDCQLISVDIENRIVIFKRKFVTCDSKDYAIELGTTQLILAKGIKKETHLNEPTVDKQIAYGQVLQNDESVKMMEAEPPEKTDVVNIGAIDAHVPPVVTTYWCAIEKLDEALRRAKHHVVKIEANVSPGNEHIVHHMEIFHCADPGNGYIPIFNGNCNDPNKPKESKSCSKVLAAWAMGAGPITYPLQAGMPFGGENFFPYVMVEIHYNNEAKRSDYVDNSGFKITYSDQLRQFDAGIMEVGLIYSDANSIPAGQGAFPISGHCVADCTAKFPFDGIFVFASQLHAHLTGRKLWTSHFRNGVKIGEINRDNHFSPHWQHIQHFHKQKRILPGDTLMTTCVFETRNRSSFTWGGYGIEDEMCVNYIHYYPAMDVEVCKSAIDNSTLHNFFRFMGVQDYRLSISEKYKQIDWTPQAVDKLAELYSVSPLNMDCLDHTGARFPGHPTNWTRIPQPKTFAGMFDKVRANMECPSLND</sequence>
<keyword evidence="8" id="KW-1015">Disulfide bond</keyword>
<evidence type="ECO:0000256" key="4">
    <source>
        <dbReference type="ARBA" id="ARBA00022979"/>
    </source>
</evidence>
<dbReference type="FunFam" id="2.60.120.230:FF:000001">
    <property type="entry name" value="Monooxygenase, DBH-like 1"/>
    <property type="match status" value="1"/>
</dbReference>
<evidence type="ECO:0000256" key="10">
    <source>
        <dbReference type="ARBA" id="ARBA00051646"/>
    </source>
</evidence>
<dbReference type="InterPro" id="IPR005018">
    <property type="entry name" value="DOMON_domain"/>
</dbReference>
<dbReference type="InterPro" id="IPR000323">
    <property type="entry name" value="Cu2_ascorb_mOase_N"/>
</dbReference>
<feature type="domain" description="DOMON" evidence="14">
    <location>
        <begin position="243"/>
        <end position="354"/>
    </location>
</feature>
<keyword evidence="3" id="KW-0479">Metal-binding</keyword>
<keyword evidence="4" id="KW-0530">Neurotransmitter biosynthesis</keyword>
<dbReference type="Proteomes" id="UP001175271">
    <property type="component" value="Unassembled WGS sequence"/>
</dbReference>
<dbReference type="InterPro" id="IPR020611">
    <property type="entry name" value="Cu2_ascorb_mOase_CS-1"/>
</dbReference>
<dbReference type="GO" id="GO:0004500">
    <property type="term" value="F:dopamine beta-monooxygenase activity"/>
    <property type="evidence" value="ECO:0007669"/>
    <property type="project" value="InterPro"/>
</dbReference>
<dbReference type="Pfam" id="PF03351">
    <property type="entry name" value="DOMON"/>
    <property type="match status" value="1"/>
</dbReference>
<dbReference type="PANTHER" id="PTHR10157:SF23">
    <property type="entry name" value="MOXD1 HOMOLOG 1"/>
    <property type="match status" value="1"/>
</dbReference>
<dbReference type="PANTHER" id="PTHR10157">
    <property type="entry name" value="DOPAMINE BETA HYDROXYLASE RELATED"/>
    <property type="match status" value="1"/>
</dbReference>
<dbReference type="GO" id="GO:0042420">
    <property type="term" value="P:dopamine catabolic process"/>
    <property type="evidence" value="ECO:0007669"/>
    <property type="project" value="TreeGrafter"/>
</dbReference>
<evidence type="ECO:0000313" key="16">
    <source>
        <dbReference type="Proteomes" id="UP001175271"/>
    </source>
</evidence>
<evidence type="ECO:0000256" key="2">
    <source>
        <dbReference type="ARBA" id="ARBA00010676"/>
    </source>
</evidence>
<evidence type="ECO:0000256" key="13">
    <source>
        <dbReference type="SAM" id="Phobius"/>
    </source>
</evidence>
<dbReference type="InterPro" id="IPR024548">
    <property type="entry name" value="Cu2_monoox_C"/>
</dbReference>
<dbReference type="EMBL" id="JAUCMV010000004">
    <property type="protein sequence ID" value="KAK0406279.1"/>
    <property type="molecule type" value="Genomic_DNA"/>
</dbReference>
<dbReference type="GO" id="GO:0006589">
    <property type="term" value="P:octopamine biosynthetic process"/>
    <property type="evidence" value="ECO:0007669"/>
    <property type="project" value="TreeGrafter"/>
</dbReference>
<evidence type="ECO:0000256" key="1">
    <source>
        <dbReference type="ARBA" id="ARBA00001973"/>
    </source>
</evidence>
<evidence type="ECO:0000256" key="5">
    <source>
        <dbReference type="ARBA" id="ARBA00023002"/>
    </source>
</evidence>
<dbReference type="InterPro" id="IPR028460">
    <property type="entry name" value="Tbh/DBH"/>
</dbReference>
<evidence type="ECO:0000256" key="8">
    <source>
        <dbReference type="ARBA" id="ARBA00023157"/>
    </source>
</evidence>
<dbReference type="PROSITE" id="PS50836">
    <property type="entry name" value="DOMON"/>
    <property type="match status" value="1"/>
</dbReference>
<dbReference type="Gene3D" id="2.60.120.230">
    <property type="match status" value="1"/>
</dbReference>
<keyword evidence="16" id="KW-1185">Reference proteome</keyword>
<comment type="cofactor">
    <cofactor evidence="1">
        <name>Cu(2+)</name>
        <dbReference type="ChEBI" id="CHEBI:29036"/>
    </cofactor>
</comment>
<dbReference type="SUPFAM" id="SSF49742">
    <property type="entry name" value="PHM/PNGase F"/>
    <property type="match status" value="2"/>
</dbReference>
<feature type="transmembrane region" description="Helical" evidence="13">
    <location>
        <begin position="48"/>
        <end position="66"/>
    </location>
</feature>
<dbReference type="InterPro" id="IPR036939">
    <property type="entry name" value="Cu2_ascorb_mOase_N_sf"/>
</dbReference>
<comment type="caution">
    <text evidence="15">The sequence shown here is derived from an EMBL/GenBank/DDBJ whole genome shotgun (WGS) entry which is preliminary data.</text>
</comment>
<dbReference type="GO" id="GO:0030667">
    <property type="term" value="C:secretory granule membrane"/>
    <property type="evidence" value="ECO:0007669"/>
    <property type="project" value="TreeGrafter"/>
</dbReference>
<evidence type="ECO:0000256" key="12">
    <source>
        <dbReference type="ARBA" id="ARBA00082985"/>
    </source>
</evidence>
<comment type="similarity">
    <text evidence="2">Belongs to the copper type II ascorbate-dependent monooxygenase family.</text>
</comment>
<evidence type="ECO:0000256" key="9">
    <source>
        <dbReference type="ARBA" id="ARBA00023180"/>
    </source>
</evidence>
<dbReference type="InterPro" id="IPR014784">
    <property type="entry name" value="Cu2_ascorb_mOase-like_C"/>
</dbReference>
<feature type="transmembrane region" description="Helical" evidence="13">
    <location>
        <begin position="72"/>
        <end position="91"/>
    </location>
</feature>
<dbReference type="InterPro" id="IPR045266">
    <property type="entry name" value="DOH_DOMON"/>
</dbReference>
<protein>
    <recommendedName>
        <fullName evidence="11">Tyramine beta-hydroxylase</fullName>
    </recommendedName>
    <alternativeName>
        <fullName evidence="12">Tyramine beta-monooxygenase</fullName>
    </alternativeName>
</protein>
<dbReference type="Pfam" id="PF03712">
    <property type="entry name" value="Cu2_monoox_C"/>
    <property type="match status" value="1"/>
</dbReference>
<keyword evidence="9" id="KW-0325">Glycoprotein</keyword>
<dbReference type="InterPro" id="IPR008977">
    <property type="entry name" value="PHM/PNGase_F_dom_sf"/>
</dbReference>
<organism evidence="15 16">
    <name type="scientific">Steinernema hermaphroditum</name>
    <dbReference type="NCBI Taxonomy" id="289476"/>
    <lineage>
        <taxon>Eukaryota</taxon>
        <taxon>Metazoa</taxon>
        <taxon>Ecdysozoa</taxon>
        <taxon>Nematoda</taxon>
        <taxon>Chromadorea</taxon>
        <taxon>Rhabditida</taxon>
        <taxon>Tylenchina</taxon>
        <taxon>Panagrolaimomorpha</taxon>
        <taxon>Strongyloidoidea</taxon>
        <taxon>Steinernematidae</taxon>
        <taxon>Steinernema</taxon>
    </lineage>
</organism>
<evidence type="ECO:0000256" key="7">
    <source>
        <dbReference type="ARBA" id="ARBA00023033"/>
    </source>
</evidence>
<keyword evidence="13" id="KW-1133">Transmembrane helix</keyword>
<keyword evidence="13" id="KW-0812">Transmembrane</keyword>
<evidence type="ECO:0000256" key="6">
    <source>
        <dbReference type="ARBA" id="ARBA00023008"/>
    </source>
</evidence>
<gene>
    <name evidence="15" type="ORF">QR680_018475</name>
</gene>
<dbReference type="AlphaFoldDB" id="A0AA39LR62"/>
<evidence type="ECO:0000313" key="15">
    <source>
        <dbReference type="EMBL" id="KAK0406279.1"/>
    </source>
</evidence>
<evidence type="ECO:0000259" key="14">
    <source>
        <dbReference type="PROSITE" id="PS50836"/>
    </source>
</evidence>
<keyword evidence="6" id="KW-0186">Copper</keyword>
<dbReference type="GO" id="GO:0005507">
    <property type="term" value="F:copper ion binding"/>
    <property type="evidence" value="ECO:0007669"/>
    <property type="project" value="InterPro"/>
</dbReference>
<dbReference type="InterPro" id="IPR000945">
    <property type="entry name" value="DBH-like"/>
</dbReference>
<keyword evidence="5" id="KW-0560">Oxidoreductase</keyword>
<dbReference type="FunFam" id="2.60.120.310:FF:000004">
    <property type="entry name" value="DBH-like monooxygenase protein 1"/>
    <property type="match status" value="1"/>
</dbReference>
<keyword evidence="13" id="KW-0472">Membrane</keyword>
<dbReference type="SMART" id="SM00664">
    <property type="entry name" value="DoH"/>
    <property type="match status" value="1"/>
</dbReference>
<dbReference type="Gene3D" id="2.60.120.310">
    <property type="entry name" value="Copper type II, ascorbate-dependent monooxygenase, N-terminal domain"/>
    <property type="match status" value="1"/>
</dbReference>
<comment type="catalytic activity">
    <reaction evidence="10">
        <text>tyramine + L-ascorbate + O2 = (R)-octopamine + L-dehydroascorbate + H2O</text>
        <dbReference type="Rhea" id="RHEA:57132"/>
        <dbReference type="ChEBI" id="CHEBI:15377"/>
        <dbReference type="ChEBI" id="CHEBI:15379"/>
        <dbReference type="ChEBI" id="CHEBI:38290"/>
        <dbReference type="ChEBI" id="CHEBI:58539"/>
        <dbReference type="ChEBI" id="CHEBI:141486"/>
        <dbReference type="ChEBI" id="CHEBI:327995"/>
    </reaction>
    <physiologicalReaction direction="left-to-right" evidence="10">
        <dbReference type="Rhea" id="RHEA:57133"/>
    </physiologicalReaction>
</comment>
<dbReference type="PRINTS" id="PR00767">
    <property type="entry name" value="DBMONOXGNASE"/>
</dbReference>
<reference evidence="15" key="1">
    <citation type="submission" date="2023-06" db="EMBL/GenBank/DDBJ databases">
        <title>Genomic analysis of the entomopathogenic nematode Steinernema hermaphroditum.</title>
        <authorList>
            <person name="Schwarz E.M."/>
            <person name="Heppert J.K."/>
            <person name="Baniya A."/>
            <person name="Schwartz H.T."/>
            <person name="Tan C.-H."/>
            <person name="Antoshechkin I."/>
            <person name="Sternberg P.W."/>
            <person name="Goodrich-Blair H."/>
            <person name="Dillman A.R."/>
        </authorList>
    </citation>
    <scope>NUCLEOTIDE SEQUENCE</scope>
    <source>
        <strain evidence="15">PS9179</strain>
        <tissue evidence="15">Whole animal</tissue>
    </source>
</reference>
<feature type="transmembrane region" description="Helical" evidence="13">
    <location>
        <begin position="137"/>
        <end position="163"/>
    </location>
</feature>
<dbReference type="CDD" id="cd09631">
    <property type="entry name" value="DOMON_DOH"/>
    <property type="match status" value="1"/>
</dbReference>
<evidence type="ECO:0000256" key="3">
    <source>
        <dbReference type="ARBA" id="ARBA00022723"/>
    </source>
</evidence>
<dbReference type="GO" id="GO:0042421">
    <property type="term" value="P:norepinephrine biosynthetic process"/>
    <property type="evidence" value="ECO:0007669"/>
    <property type="project" value="TreeGrafter"/>
</dbReference>
<dbReference type="PROSITE" id="PS00084">
    <property type="entry name" value="CU2_MONOOXYGENASE_1"/>
    <property type="match status" value="1"/>
</dbReference>
<dbReference type="GO" id="GO:0005615">
    <property type="term" value="C:extracellular space"/>
    <property type="evidence" value="ECO:0007669"/>
    <property type="project" value="TreeGrafter"/>
</dbReference>
<feature type="transmembrane region" description="Helical" evidence="13">
    <location>
        <begin position="214"/>
        <end position="234"/>
    </location>
</feature>
<feature type="transmembrane region" description="Helical" evidence="13">
    <location>
        <begin position="98"/>
        <end position="117"/>
    </location>
</feature>
<keyword evidence="7" id="KW-0503">Monooxygenase</keyword>
<name>A0AA39LR62_9BILA</name>
<proteinExistence type="inferred from homology"/>
<dbReference type="Pfam" id="PF01082">
    <property type="entry name" value="Cu2_monooxygen"/>
    <property type="match status" value="1"/>
</dbReference>
<accession>A0AA39LR62</accession>